<name>A0A3L6GBA2_MAIZE</name>
<comment type="caution">
    <text evidence="1">The sequence shown here is derived from an EMBL/GenBank/DDBJ whole genome shotgun (WGS) entry which is preliminary data.</text>
</comment>
<accession>A0A3L6GBA2</accession>
<dbReference type="Proteomes" id="UP000251960">
    <property type="component" value="Chromosome 10"/>
</dbReference>
<evidence type="ECO:0000313" key="1">
    <source>
        <dbReference type="EMBL" id="PWZ45791.1"/>
    </source>
</evidence>
<dbReference type="EMBL" id="NCVQ01000002">
    <property type="protein sequence ID" value="PWZ45791.1"/>
    <property type="molecule type" value="Genomic_DNA"/>
</dbReference>
<dbReference type="AlphaFoldDB" id="A0A3L6GBA2"/>
<proteinExistence type="predicted"/>
<sequence>MTKKWFPKEPEAFAEQPQVSVDSSSQQLVSIPSSSLEIVPVPPVNELVPPVECATEVVSTLSPPRKLRRAVKKITPKKKIQAMYNCNLVPKI</sequence>
<organism evidence="1">
    <name type="scientific">Zea mays</name>
    <name type="common">Maize</name>
    <dbReference type="NCBI Taxonomy" id="4577"/>
    <lineage>
        <taxon>Eukaryota</taxon>
        <taxon>Viridiplantae</taxon>
        <taxon>Streptophyta</taxon>
        <taxon>Embryophyta</taxon>
        <taxon>Tracheophyta</taxon>
        <taxon>Spermatophyta</taxon>
        <taxon>Magnoliopsida</taxon>
        <taxon>Liliopsida</taxon>
        <taxon>Poales</taxon>
        <taxon>Poaceae</taxon>
        <taxon>PACMAD clade</taxon>
        <taxon>Panicoideae</taxon>
        <taxon>Andropogonodae</taxon>
        <taxon>Andropogoneae</taxon>
        <taxon>Tripsacinae</taxon>
        <taxon>Zea</taxon>
    </lineage>
</organism>
<reference evidence="1" key="1">
    <citation type="journal article" date="2018" name="Nat. Genet.">
        <title>Extensive intraspecific gene order and gene structural variations between Mo17 and other maize genomes.</title>
        <authorList>
            <person name="Sun S."/>
            <person name="Zhou Y."/>
            <person name="Chen J."/>
            <person name="Shi J."/>
            <person name="Zhao H."/>
            <person name="Zhao H."/>
            <person name="Song W."/>
            <person name="Zhang M."/>
            <person name="Cui Y."/>
            <person name="Dong X."/>
            <person name="Liu H."/>
            <person name="Ma X."/>
            <person name="Jiao Y."/>
            <person name="Wang B."/>
            <person name="Wei X."/>
            <person name="Stein J.C."/>
            <person name="Glaubitz J.C."/>
            <person name="Lu F."/>
            <person name="Yu G."/>
            <person name="Liang C."/>
            <person name="Fengler K."/>
            <person name="Li B."/>
            <person name="Rafalski A."/>
            <person name="Schnable P.S."/>
            <person name="Ware D.H."/>
            <person name="Buckler E.S."/>
            <person name="Lai J."/>
        </authorList>
    </citation>
    <scope>NUCLEOTIDE SEQUENCE [LARGE SCALE GENOMIC DNA]</scope>
    <source>
        <tissue evidence="1">Seedling</tissue>
    </source>
</reference>
<gene>
    <name evidence="1" type="ORF">Zm00014a_038448</name>
</gene>
<protein>
    <submittedName>
        <fullName evidence="1">Uncharacterized protein</fullName>
    </submittedName>
</protein>